<gene>
    <name evidence="1" type="ORF">Vbra_1043</name>
</gene>
<keyword evidence="2" id="KW-1185">Reference proteome</keyword>
<dbReference type="EMBL" id="CDMY01000748">
    <property type="protein sequence ID" value="CEM32358.1"/>
    <property type="molecule type" value="Genomic_DNA"/>
</dbReference>
<dbReference type="InParanoid" id="A0A0G4GQ69"/>
<sequence length="102" mass="11542">MTLPDGGSDKEVIRLLKDKLRAEWDEWAKKEKILEQELLRVCRGNSELNKELTAVKDDNKNLLDNLQVLSGLHLQPLGSRSITLKFIADTSRPPPPCTVHRG</sequence>
<dbReference type="PhylomeDB" id="A0A0G4GQ69"/>
<name>A0A0G4GQ69_VITBC</name>
<dbReference type="AlphaFoldDB" id="A0A0G4GQ69"/>
<dbReference type="VEuPathDB" id="CryptoDB:Vbra_1043"/>
<proteinExistence type="predicted"/>
<reference evidence="1 2" key="1">
    <citation type="submission" date="2014-11" db="EMBL/GenBank/DDBJ databases">
        <authorList>
            <person name="Zhu J."/>
            <person name="Qi W."/>
            <person name="Song R."/>
        </authorList>
    </citation>
    <scope>NUCLEOTIDE SEQUENCE [LARGE SCALE GENOMIC DNA]</scope>
</reference>
<evidence type="ECO:0000313" key="2">
    <source>
        <dbReference type="Proteomes" id="UP000041254"/>
    </source>
</evidence>
<protein>
    <submittedName>
        <fullName evidence="1">Uncharacterized protein</fullName>
    </submittedName>
</protein>
<accession>A0A0G4GQ69</accession>
<dbReference type="Proteomes" id="UP000041254">
    <property type="component" value="Unassembled WGS sequence"/>
</dbReference>
<evidence type="ECO:0000313" key="1">
    <source>
        <dbReference type="EMBL" id="CEM32358.1"/>
    </source>
</evidence>
<organism evidence="1 2">
    <name type="scientific">Vitrella brassicaformis (strain CCMP3155)</name>
    <dbReference type="NCBI Taxonomy" id="1169540"/>
    <lineage>
        <taxon>Eukaryota</taxon>
        <taxon>Sar</taxon>
        <taxon>Alveolata</taxon>
        <taxon>Colpodellida</taxon>
        <taxon>Vitrellaceae</taxon>
        <taxon>Vitrella</taxon>
    </lineage>
</organism>